<sequence length="3545" mass="369318">MKLKQHLLIVLMIILGSLGTYAQVAVPFSQRLAGGSIKIKGDIVFVGNNITNRAPANSPSDANTPYNGTANNNGLNFEYIDVDGDPSTFSSSTANLNISTSCKRIVYAGLYWTATYPFERSGSNGDGSSSNYTGSPRNNTWNQVKFKVPGGAYVDLIADNAADPVGDEDSIIFDGFNAANPNNSFYAAPYVCYKNVTSLVQALANANGTYAVANQRAARGIRPDGISSGWSLVIIYESPTLPSKYISVFDGYANIYDGINAANAVDFTVNGFQTLPSPLPVRARIGVSSLEGDVSLTNDRFRIKANSVATFSDISNAVNPANNFFNGSISNNGAIVTTRNPNSTNTLGFDLDIVNVNNPGGTVAPFIGGTVIPNGETGATLRVTTNGDAYGTYLATFDVEIIEPVISLTKVVQDIAGNNIGNAEVQLCQDLVYVIGFQNIGNDDAQNFTIRDVLPVNVTFDQLTTAGALPAGVTIQSYNPGTREVVFAINNSLVQIGDPRVEIRLRVKVVCSCIEMDDACSNLIQNQAYATYQGVLNTAQITDDPSLSSFVACNLGDPSPSNFLVNLDNCNFTRTEILCGGSIVLTAANGYQSYTWSGPGTITPVAGTNGQSVTVTQPGTYTVNDIINTSPCKSIVETINVITFGTGLTNPVIPYADQVVVCPNNGTQLPLIFLCGTGDSQLIQTNITGATGIDWYQLSGTCTPLPPANCPNENVSCTWNLLSSGPNFNATFAGQFKLIVRFPGGCDRTFYFNVYENILNPTYVSRDIICSTPGQITVNNVPAGYEYSLTGAPGSFVPSNIFTINTPGTYTIYIQQIGVTGGCVFTIPNIGIRARNFTASIVLTQPLCNGGKGSINIAANDGEPQYTYTILQGATVISTAGPIVANNYVFNNLNPGNYTYQVTTQDGCIATGNFTINNPPTFTVTAALTKPLTCTDGEITVYPVGGTPPFNYIVTGAVSVTQSSPVIVAPVAGTYNIQVVDFNNCSATTSIVVSNNPPPVFTVTSSNILCYGNNSGSITFNVANANGYTLGYSITGAAPFFPTPNFTNLAPGTYTAIVQYTLGTSVCLSTPQAITITQPTQALTASGGVAAVACASNGGNGIVRITNVQGGTPYPAPNFYQYNFGSGYQNSNQANLPPGTYTISVRDANLCEYFMTVTLDPIPADPTINVGTPVFNCNGTATSTVTVNNGTSSYTYTYSINPPLVPPHNPTSNVFQNVPCGNSVVTVNYTLVSPPTFSNLLREDFGQGDDTTSPGINPAYCFERQINNASIYCKTGPEINDGDYSVTKKILFPFGAWYNFLDHTSNGTNPNGRFLAINIGGVAGVGGILYSKPIADIIPNQDIKVSLWAANLLKIDPSNTQSPPDLTIQLVKDLGLPSQTIIATSNTGNIPKSNAWINYQLTLNPGPNTNLSFVIRSNIAVTSGNDVVIDDIEVYQLPVACLTTRNFPINIPCNQAFTSQVTGHRDVSCAGANDATITIAAQNFNTTNGYQVSMNNGATWTTYFTSPVTIPVPATGYPGFVLVRYDSTPGNAACSFNLPQTIITPSPLVLSATATPATCVIGATITAAASGGTPAYQYQLTNSLGTVIVAYQSNNVFSNVAPGSYIVVVRDFNLCSTNFPITISSPPTLSATIAASSDFCYDTVNSATLVVNASGGTAPYQYNINGGPFGSNNTFGSLTPGNYTIIVRDSFGCTFTLPAQTINPQLTLSTNLTKDLDCTVSPNAVITGTVTGGYPGYTYTVNAGGSVPVPASGIFTYSTATPGTYNFVVTDSRGCVTATSSVTIAPLSLPQITSVTQTQQILCNGDSTAAINVVINTSVGTAPYVINVQNTTTGTNYGTQTTGLPVGNYLITLTDAKSCTDTETITITQPAPLNFTAVVNPMTCTATGTSLGSICVNGLTGGTAPYTYILDDLTGGTGTQTFVTPIPVNHCFINIDFGIYNLSVVDANGCTLVRTNLIMSSPPSDLNIQISTSIASCAAGGTAVVTVLPIVAGGPYMFGILTMNIPPYAAVFQSADAGFPLQSTFNGLTPGALYTFVVYDTTTGCYYFEQATATVPTNSTMTVSSLVANNVTCIGAADGSVTFSLSGIGAGATSVSYIVYNASTNVATTVSGVIPAPFVFPITAGPLAPGNYYIQLTENGGVNGGCGITTNPFTISQSSTPLAVTATATNDDCNVNGGLITATGTGGTAPYRYSFVLSPLGPGPFGLPGVNTANVESGTYNVYIQDANGCVRSTTVTVNLDPTPVIAATLVNACVAQGTYAINVTLPTAGVGPYTLSLDGGAFVTHTLPYTYTGVSSGTHTVQVRDFNGCGNTVSVTILNPLAAAAAFTTQPTCNNPNGQITVTTTGGSGNYSYSISPNPGGTITLSTNVFSNVPPGSYTITVTDTTTGCTTTAPANLAAPVPVTFTTTTTPVVCIGDSNGTITVNLSAGNNNPAYTYEIIPGTGPQTSNVFTGLAAGSYSVIVTSGRGCSTTTPNVIVGQPTIINIPSPSVTQFACNAGTNTNNLATITVNGVTGGTGTYNIYEFILAGTVVQSGTSNVYNTANTAGGTYSINVYDSNGCIGSTTAVVNPYISISNPVITVINPITCTTLETISVSVTTTGGVPPVYNYTINSIPAGFTQSNTTGIFTGLAVGDYMITITNPTTNCSIEKIHYVFDPNTFDLNANSIIDVSCFGGANGSVTLTFLDNQLVPNNDAGPFSYIVTNTTTGVSTSGTSLTAGPTVISGLNAGLYTVTATLNNAPNCTVSTSFTINQPTIALSLATTTTSITCSPGNDGTITAVATGGWPSIYEYQLELGASIIQAYSINNLFTGLAPGNYTVSVRDSKGCVFAVNVLMSVPVPINTTVTPSTTLLACYGDTNASITIAYPTGGQGSNYSYYFNTLGSNPSSSGPIAMPLAGATITGLGAGTYNVTITDGFNCTFTSANIVINQPTEVNASLVVTNTPTCNNPTVLTLTATGGTAPYTYSADGVTYSAATFNPSVTISIAAGTTGVFHYFVRDANGCVSVVSNDIQINPIPAMTLSTLTQGNILCGGSATGTITAVAQGGLGNYTYSLVDAVGNPIAVGTQATPGVFTNLPAGTYYIHVVSTNAFGSCIYTSGSVTITEPPVFVVNYALQNVKCNGGSDGTITVTTTGGTGIVKYAISPNLNQFIDLPANGLVGNLAAGNYTIIVQDQNGCFDQYSFTISEPTILGASIANIIPEVCAEDNAGSFDVVNIVGGTAPYTVSYNVIYSGTTTVVNGPVINLASGVTSWSFTGLQGGEYEVIVTDANGCTYSTQLLIDPGVQFTPVAIPTFPCDNNGAFPSVVVEVFNSDNTPSNNFTPLSDYQFALDDITMATAQASNIFTSATYPALLTPGNHIIYVMNANGCGPKPAVFTINATDVDPLMWQGPGLVQGGLNEIVANVTGGTPPYTYDFNGHNNGNDNSYIYDATGPYTVTVTDAAGCFITMTKPFIFYPIEIPDVFTPNGDGENDEWYPHFVDEFNYPNLITKIYDRYGRLVAELNVNQKWNGKYHGNELPTGDYWYVLKVDGNDGQEFVGHFTLYR</sequence>
<feature type="signal peptide" evidence="1">
    <location>
        <begin position="1"/>
        <end position="22"/>
    </location>
</feature>
<proteinExistence type="predicted"/>
<dbReference type="Proteomes" id="UP001500141">
    <property type="component" value="Unassembled WGS sequence"/>
</dbReference>
<dbReference type="NCBIfam" id="TIGR04131">
    <property type="entry name" value="Bac_Flav_CTERM"/>
    <property type="match status" value="1"/>
</dbReference>
<feature type="chain" id="PRO_5046493326" evidence="1">
    <location>
        <begin position="23"/>
        <end position="3545"/>
    </location>
</feature>
<dbReference type="RefSeq" id="WP_264544033.1">
    <property type="nucleotide sequence ID" value="NZ_BAABIP010000007.1"/>
</dbReference>
<dbReference type="InterPro" id="IPR026341">
    <property type="entry name" value="T9SS_type_B"/>
</dbReference>
<evidence type="ECO:0000313" key="3">
    <source>
        <dbReference type="Proteomes" id="UP001500141"/>
    </source>
</evidence>
<organism evidence="2 3">
    <name type="scientific">Flavobacterium hankyongi</name>
    <dbReference type="NCBI Taxonomy" id="1176532"/>
    <lineage>
        <taxon>Bacteria</taxon>
        <taxon>Pseudomonadati</taxon>
        <taxon>Bacteroidota</taxon>
        <taxon>Flavobacteriia</taxon>
        <taxon>Flavobacteriales</taxon>
        <taxon>Flavobacteriaceae</taxon>
        <taxon>Flavobacterium</taxon>
    </lineage>
</organism>
<evidence type="ECO:0000256" key="1">
    <source>
        <dbReference type="SAM" id="SignalP"/>
    </source>
</evidence>
<comment type="caution">
    <text evidence="2">The sequence shown here is derived from an EMBL/GenBank/DDBJ whole genome shotgun (WGS) entry which is preliminary data.</text>
</comment>
<protein>
    <submittedName>
        <fullName evidence="2">T9SS type B sorting domain-containing protein</fullName>
    </submittedName>
</protein>
<dbReference type="Pfam" id="PF13585">
    <property type="entry name" value="CHU_C"/>
    <property type="match status" value="1"/>
</dbReference>
<name>A0ABP8ZNJ7_9FLAO</name>
<accession>A0ABP8ZNJ7</accession>
<reference evidence="3" key="1">
    <citation type="journal article" date="2019" name="Int. J. Syst. Evol. Microbiol.">
        <title>The Global Catalogue of Microorganisms (GCM) 10K type strain sequencing project: providing services to taxonomists for standard genome sequencing and annotation.</title>
        <authorList>
            <consortium name="The Broad Institute Genomics Platform"/>
            <consortium name="The Broad Institute Genome Sequencing Center for Infectious Disease"/>
            <person name="Wu L."/>
            <person name="Ma J."/>
        </authorList>
    </citation>
    <scope>NUCLEOTIDE SEQUENCE [LARGE SCALE GENOMIC DNA]</scope>
    <source>
        <strain evidence="3">JCM 18198</strain>
    </source>
</reference>
<evidence type="ECO:0000313" key="2">
    <source>
        <dbReference type="EMBL" id="GAA4761305.1"/>
    </source>
</evidence>
<dbReference type="Pfam" id="PF13573">
    <property type="entry name" value="SprB"/>
    <property type="match status" value="5"/>
</dbReference>
<dbReference type="EMBL" id="BAABIP010000007">
    <property type="protein sequence ID" value="GAA4761305.1"/>
    <property type="molecule type" value="Genomic_DNA"/>
</dbReference>
<dbReference type="InterPro" id="IPR025667">
    <property type="entry name" value="SprB_repeat"/>
</dbReference>
<gene>
    <name evidence="2" type="ORF">GCM10023230_07990</name>
</gene>
<keyword evidence="1" id="KW-0732">Signal</keyword>
<keyword evidence="3" id="KW-1185">Reference proteome</keyword>